<evidence type="ECO:0000259" key="5">
    <source>
        <dbReference type="PROSITE" id="PS51898"/>
    </source>
</evidence>
<gene>
    <name evidence="6" type="ORF">MRK42_19545</name>
</gene>
<organism evidence="6">
    <name type="scientific">Aeromonas sp. 19NY04SH05-1</name>
    <dbReference type="NCBI Taxonomy" id="2920537"/>
    <lineage>
        <taxon>Bacteria</taxon>
        <taxon>Pseudomonadati</taxon>
        <taxon>Pseudomonadota</taxon>
        <taxon>Gammaproteobacteria</taxon>
        <taxon>Aeromonadales</taxon>
        <taxon>Aeromonadaceae</taxon>
        <taxon>Aeromonas</taxon>
    </lineage>
</organism>
<dbReference type="EMBL" id="CP095328">
    <property type="protein sequence ID" value="XAG41138.1"/>
    <property type="molecule type" value="Genomic_DNA"/>
</dbReference>
<evidence type="ECO:0000256" key="3">
    <source>
        <dbReference type="ARBA" id="ARBA00023125"/>
    </source>
</evidence>
<keyword evidence="4" id="KW-0233">DNA recombination</keyword>
<dbReference type="InterPro" id="IPR002104">
    <property type="entry name" value="Integrase_catalytic"/>
</dbReference>
<dbReference type="Pfam" id="PF00589">
    <property type="entry name" value="Phage_integrase"/>
    <property type="match status" value="1"/>
</dbReference>
<feature type="domain" description="Tyr recombinase" evidence="5">
    <location>
        <begin position="344"/>
        <end position="527"/>
    </location>
</feature>
<evidence type="ECO:0000256" key="2">
    <source>
        <dbReference type="ARBA" id="ARBA00022908"/>
    </source>
</evidence>
<dbReference type="Pfam" id="PF20172">
    <property type="entry name" value="DUF6538"/>
    <property type="match status" value="1"/>
</dbReference>
<keyword evidence="3" id="KW-0238">DNA-binding</keyword>
<dbReference type="Gene3D" id="1.10.443.10">
    <property type="entry name" value="Intergrase catalytic core"/>
    <property type="match status" value="1"/>
</dbReference>
<dbReference type="GO" id="GO:0015074">
    <property type="term" value="P:DNA integration"/>
    <property type="evidence" value="ECO:0007669"/>
    <property type="project" value="UniProtKB-KW"/>
</dbReference>
<accession>A0AAU6T7T8</accession>
<evidence type="ECO:0000313" key="6">
    <source>
        <dbReference type="EMBL" id="XAG41138.1"/>
    </source>
</evidence>
<dbReference type="GO" id="GO:0003677">
    <property type="term" value="F:DNA binding"/>
    <property type="evidence" value="ECO:0007669"/>
    <property type="project" value="UniProtKB-KW"/>
</dbReference>
<dbReference type="InterPro" id="IPR050090">
    <property type="entry name" value="Tyrosine_recombinase_XerCD"/>
</dbReference>
<dbReference type="PANTHER" id="PTHR30349">
    <property type="entry name" value="PHAGE INTEGRASE-RELATED"/>
    <property type="match status" value="1"/>
</dbReference>
<sequence length="532" mass="60424">MCNKLSNKVGNIPHYLTRRNGVFYACFRLPTALSQRPKVIRRSLQTRDAGLARLRLAQWLPVFLELKQMAAKSDSEKAVNALIKLKAIDLDMTETIRDHLFEQTGIESEAADQLRADFASQAAKRAARTSAINVTKDRLKRSLSLSDDEALKASITVQSKEQTKQQALQALYQGDLPAYLGLKDSVLTGIARQGTTGDVCSTLAPAMTETSLLLSESYKKFIKFKKNLTGKMIKDYDRYLDFTLAMLGDIESHKVTKQALRECLEVFQQMPLGNRSPYNRLSMAEKVSLAKAGEIPEEHLIKVKTVIELLKFYQGLFSAFLTDERDIFEVAPTKGLKKPEGDNVSWGAYNKAQGRKIYEYWLAQPDSPMRWVFLLVLFTGMRRSEIANVTRESLKQDEDTGRYYLWIEEGKTAAATRPVTIAKELEALGFVEYLQSLDGMLYPAERLNDITETANKVRQLLEMGETEDNGKGRLVFHSFRHSLITFKQAKQVDYQRLQRFVGHEGARSITKRYTHDHMITDYSDIADGAWWA</sequence>
<dbReference type="PANTHER" id="PTHR30349:SF41">
    <property type="entry name" value="INTEGRASE_RECOMBINASE PROTEIN MJ0367-RELATED"/>
    <property type="match status" value="1"/>
</dbReference>
<dbReference type="AlphaFoldDB" id="A0AAU6T7T8"/>
<keyword evidence="2" id="KW-0229">DNA integration</keyword>
<evidence type="ECO:0000256" key="1">
    <source>
        <dbReference type="ARBA" id="ARBA00008857"/>
    </source>
</evidence>
<dbReference type="SUPFAM" id="SSF56349">
    <property type="entry name" value="DNA breaking-rejoining enzymes"/>
    <property type="match status" value="1"/>
</dbReference>
<comment type="similarity">
    <text evidence="1">Belongs to the 'phage' integrase family.</text>
</comment>
<dbReference type="InterPro" id="IPR013762">
    <property type="entry name" value="Integrase-like_cat_sf"/>
</dbReference>
<reference evidence="6" key="1">
    <citation type="submission" date="2022-03" db="EMBL/GenBank/DDBJ databases">
        <title>Sea Food Isolates.</title>
        <authorList>
            <person name="Li C."/>
        </authorList>
    </citation>
    <scope>NUCLEOTIDE SEQUENCE</scope>
    <source>
        <strain evidence="6">19NY04SH05-1</strain>
    </source>
</reference>
<protein>
    <submittedName>
        <fullName evidence="6">Tyrosine-type recombinase/integrase</fullName>
    </submittedName>
</protein>
<dbReference type="PROSITE" id="PS51898">
    <property type="entry name" value="TYR_RECOMBINASE"/>
    <property type="match status" value="1"/>
</dbReference>
<name>A0AAU6T7T8_9GAMM</name>
<dbReference type="GO" id="GO:0006310">
    <property type="term" value="P:DNA recombination"/>
    <property type="evidence" value="ECO:0007669"/>
    <property type="project" value="UniProtKB-KW"/>
</dbReference>
<evidence type="ECO:0000256" key="4">
    <source>
        <dbReference type="ARBA" id="ARBA00023172"/>
    </source>
</evidence>
<dbReference type="RefSeq" id="WP_323888046.1">
    <property type="nucleotide sequence ID" value="NZ_CP095328.1"/>
</dbReference>
<proteinExistence type="inferred from homology"/>
<dbReference type="InterPro" id="IPR011010">
    <property type="entry name" value="DNA_brk_join_enz"/>
</dbReference>
<dbReference type="InterPro" id="IPR046668">
    <property type="entry name" value="DUF6538"/>
</dbReference>